<evidence type="ECO:0000313" key="9">
    <source>
        <dbReference type="Proteomes" id="UP001152795"/>
    </source>
</evidence>
<evidence type="ECO:0000256" key="6">
    <source>
        <dbReference type="SAM" id="MobiDB-lite"/>
    </source>
</evidence>
<keyword evidence="8" id="KW-0675">Receptor</keyword>
<dbReference type="SUPFAM" id="SSF54534">
    <property type="entry name" value="FKBP-like"/>
    <property type="match status" value="1"/>
</dbReference>
<evidence type="ECO:0000256" key="4">
    <source>
        <dbReference type="ARBA" id="ARBA00022803"/>
    </source>
</evidence>
<dbReference type="OrthoDB" id="5829758at2759"/>
<protein>
    <submittedName>
        <fullName evidence="8">AH receptor-interacting</fullName>
    </submittedName>
</protein>
<feature type="coiled-coil region" evidence="5">
    <location>
        <begin position="296"/>
        <end position="330"/>
    </location>
</feature>
<feature type="compositionally biased region" description="Basic residues" evidence="6">
    <location>
        <begin position="108"/>
        <end position="125"/>
    </location>
</feature>
<proteinExistence type="predicted"/>
<dbReference type="FunFam" id="1.25.40.10:FF:000052">
    <property type="entry name" value="Aryl-hydrocarbon-interacting protein-like 1"/>
    <property type="match status" value="1"/>
</dbReference>
<dbReference type="Proteomes" id="UP001152795">
    <property type="component" value="Unassembled WGS sequence"/>
</dbReference>
<dbReference type="Pfam" id="PF23322">
    <property type="entry name" value="PPIase_AIP"/>
    <property type="match status" value="1"/>
</dbReference>
<name>A0A7D9ER18_PARCT</name>
<comment type="subcellular location">
    <subcellularLocation>
        <location evidence="1">Cytoplasm</location>
    </subcellularLocation>
</comment>
<reference evidence="8" key="1">
    <citation type="submission" date="2020-04" db="EMBL/GenBank/DDBJ databases">
        <authorList>
            <person name="Alioto T."/>
            <person name="Alioto T."/>
            <person name="Gomez Garrido J."/>
        </authorList>
    </citation>
    <scope>NUCLEOTIDE SEQUENCE</scope>
    <source>
        <strain evidence="8">A484AB</strain>
    </source>
</reference>
<evidence type="ECO:0000256" key="3">
    <source>
        <dbReference type="ARBA" id="ARBA00022737"/>
    </source>
</evidence>
<dbReference type="Gene3D" id="3.10.50.40">
    <property type="match status" value="1"/>
</dbReference>
<gene>
    <name evidence="8" type="ORF">PACLA_8A002734</name>
</gene>
<sequence length="333" mass="38933">MGEANITKKIIYPGSGNELEFTPGSKATFHFKTFTLSKDKERKEIDCSKKVGQPFELLIGKQFKLVVWEELVRTMKVGEISEFVVDSSLVESYPFVSKSLRDHAAQQKGHHHAHDHDHKKQGKHHCSMAAFQDQGTGYKDLDELVKEKPDLVFQMHLEKFEKSGEYKKEAWQMDDKEKLAILPKYKEEGNHFYKEKKYTDAALKYSEALGCLEQLCLREKPKDEAWNELNEKKLPFLLNYAQCKLLLGEYYEVIRHTTTVLDSIDPNNVKALYRRAKAHVGCWDPKEARQDFERVMELDQSLVKTVRKELEELDRKEKEHNEEYKEKLKGIFS</sequence>
<keyword evidence="5" id="KW-0175">Coiled coil</keyword>
<feature type="domain" description="AIP/AIPL N-terminal FKBP-type PPIase" evidence="7">
    <location>
        <begin position="16"/>
        <end position="155"/>
    </location>
</feature>
<dbReference type="PANTHER" id="PTHR11242">
    <property type="entry name" value="ARYL HYDROCARBON RECEPTOR INTERACTING PROTEIN RELATED"/>
    <property type="match status" value="1"/>
</dbReference>
<dbReference type="PANTHER" id="PTHR11242:SF0">
    <property type="entry name" value="TPR_REGION DOMAIN-CONTAINING PROTEIN"/>
    <property type="match status" value="1"/>
</dbReference>
<dbReference type="InterPro" id="IPR039663">
    <property type="entry name" value="AIP/AIPL1/TTC9"/>
</dbReference>
<evidence type="ECO:0000256" key="5">
    <source>
        <dbReference type="SAM" id="Coils"/>
    </source>
</evidence>
<dbReference type="InterPro" id="IPR011990">
    <property type="entry name" value="TPR-like_helical_dom_sf"/>
</dbReference>
<keyword evidence="4" id="KW-0802">TPR repeat</keyword>
<accession>A0A7D9ER18</accession>
<organism evidence="8 9">
    <name type="scientific">Paramuricea clavata</name>
    <name type="common">Red gorgonian</name>
    <name type="synonym">Violescent sea-whip</name>
    <dbReference type="NCBI Taxonomy" id="317549"/>
    <lineage>
        <taxon>Eukaryota</taxon>
        <taxon>Metazoa</taxon>
        <taxon>Cnidaria</taxon>
        <taxon>Anthozoa</taxon>
        <taxon>Octocorallia</taxon>
        <taxon>Malacalcyonacea</taxon>
        <taxon>Plexauridae</taxon>
        <taxon>Paramuricea</taxon>
    </lineage>
</organism>
<comment type="caution">
    <text evidence="8">The sequence shown here is derived from an EMBL/GenBank/DDBJ whole genome shotgun (WGS) entry which is preliminary data.</text>
</comment>
<evidence type="ECO:0000313" key="8">
    <source>
        <dbReference type="EMBL" id="CAB4013232.1"/>
    </source>
</evidence>
<feature type="region of interest" description="Disordered" evidence="6">
    <location>
        <begin position="104"/>
        <end position="125"/>
    </location>
</feature>
<evidence type="ECO:0000256" key="2">
    <source>
        <dbReference type="ARBA" id="ARBA00022490"/>
    </source>
</evidence>
<dbReference type="InterPro" id="IPR056277">
    <property type="entry name" value="PPIase_AIP"/>
</dbReference>
<dbReference type="GO" id="GO:0005737">
    <property type="term" value="C:cytoplasm"/>
    <property type="evidence" value="ECO:0007669"/>
    <property type="project" value="UniProtKB-SubCell"/>
</dbReference>
<keyword evidence="9" id="KW-1185">Reference proteome</keyword>
<dbReference type="InterPro" id="IPR046357">
    <property type="entry name" value="PPIase_dom_sf"/>
</dbReference>
<dbReference type="EMBL" id="CACRXK020007810">
    <property type="protein sequence ID" value="CAB4013232.1"/>
    <property type="molecule type" value="Genomic_DNA"/>
</dbReference>
<dbReference type="GO" id="GO:0003755">
    <property type="term" value="F:peptidyl-prolyl cis-trans isomerase activity"/>
    <property type="evidence" value="ECO:0007669"/>
    <property type="project" value="InterPro"/>
</dbReference>
<evidence type="ECO:0000256" key="1">
    <source>
        <dbReference type="ARBA" id="ARBA00004496"/>
    </source>
</evidence>
<dbReference type="SUPFAM" id="SSF48452">
    <property type="entry name" value="TPR-like"/>
    <property type="match status" value="1"/>
</dbReference>
<dbReference type="Gene3D" id="1.25.40.10">
    <property type="entry name" value="Tetratricopeptide repeat domain"/>
    <property type="match status" value="1"/>
</dbReference>
<dbReference type="AlphaFoldDB" id="A0A7D9ER18"/>
<keyword evidence="2" id="KW-0963">Cytoplasm</keyword>
<keyword evidence="3" id="KW-0677">Repeat</keyword>
<evidence type="ECO:0000259" key="7">
    <source>
        <dbReference type="Pfam" id="PF23322"/>
    </source>
</evidence>